<evidence type="ECO:0000256" key="2">
    <source>
        <dbReference type="ARBA" id="ARBA00023002"/>
    </source>
</evidence>
<dbReference type="PANTHER" id="PTHR43708">
    <property type="entry name" value="CONSERVED EXPRESSED OXIDOREDUCTASE (EUROFUNG)"/>
    <property type="match status" value="1"/>
</dbReference>
<feature type="domain" description="Gfo/Idh/MocA-like oxidoreductase N-terminal" evidence="3">
    <location>
        <begin position="3"/>
        <end position="108"/>
    </location>
</feature>
<dbReference type="Proteomes" id="UP001596417">
    <property type="component" value="Unassembled WGS sequence"/>
</dbReference>
<evidence type="ECO:0000259" key="4">
    <source>
        <dbReference type="Pfam" id="PF22725"/>
    </source>
</evidence>
<name>A0ABD5YL36_9EURY</name>
<keyword evidence="2" id="KW-0560">Oxidoreductase</keyword>
<dbReference type="AlphaFoldDB" id="A0ABD5YL36"/>
<organism evidence="5 6">
    <name type="scientific">Halocatena marina</name>
    <dbReference type="NCBI Taxonomy" id="2934937"/>
    <lineage>
        <taxon>Archaea</taxon>
        <taxon>Methanobacteriati</taxon>
        <taxon>Methanobacteriota</taxon>
        <taxon>Stenosarchaea group</taxon>
        <taxon>Halobacteria</taxon>
        <taxon>Halobacteriales</taxon>
        <taxon>Natronomonadaceae</taxon>
        <taxon>Halocatena</taxon>
    </lineage>
</organism>
<dbReference type="GO" id="GO:0016491">
    <property type="term" value="F:oxidoreductase activity"/>
    <property type="evidence" value="ECO:0007669"/>
    <property type="project" value="UniProtKB-KW"/>
</dbReference>
<gene>
    <name evidence="5" type="ORF">ACFQL7_08675</name>
</gene>
<dbReference type="SUPFAM" id="SSF55347">
    <property type="entry name" value="Glyceraldehyde-3-phosphate dehydrogenase-like, C-terminal domain"/>
    <property type="match status" value="1"/>
</dbReference>
<evidence type="ECO:0000259" key="3">
    <source>
        <dbReference type="Pfam" id="PF01408"/>
    </source>
</evidence>
<evidence type="ECO:0000256" key="1">
    <source>
        <dbReference type="ARBA" id="ARBA00010928"/>
    </source>
</evidence>
<feature type="domain" description="GFO/IDH/MocA-like oxidoreductase" evidence="4">
    <location>
        <begin position="122"/>
        <end position="232"/>
    </location>
</feature>
<keyword evidence="6" id="KW-1185">Reference proteome</keyword>
<proteinExistence type="inferred from homology"/>
<dbReference type="PANTHER" id="PTHR43708:SF5">
    <property type="entry name" value="CONSERVED EXPRESSED OXIDOREDUCTASE (EUROFUNG)-RELATED"/>
    <property type="match status" value="1"/>
</dbReference>
<dbReference type="Gene3D" id="3.30.360.10">
    <property type="entry name" value="Dihydrodipicolinate Reductase, domain 2"/>
    <property type="match status" value="1"/>
</dbReference>
<dbReference type="SUPFAM" id="SSF51735">
    <property type="entry name" value="NAD(P)-binding Rossmann-fold domains"/>
    <property type="match status" value="1"/>
</dbReference>
<evidence type="ECO:0000313" key="5">
    <source>
        <dbReference type="EMBL" id="MFC7189921.1"/>
    </source>
</evidence>
<dbReference type="EMBL" id="JBHTAX010000001">
    <property type="protein sequence ID" value="MFC7189921.1"/>
    <property type="molecule type" value="Genomic_DNA"/>
</dbReference>
<comment type="similarity">
    <text evidence="1">Belongs to the Gfo/Idh/MocA family.</text>
</comment>
<dbReference type="InterPro" id="IPR000683">
    <property type="entry name" value="Gfo/Idh/MocA-like_OxRdtase_N"/>
</dbReference>
<protein>
    <submittedName>
        <fullName evidence="5">Gfo/Idh/MocA family protein</fullName>
    </submittedName>
</protein>
<dbReference type="Gene3D" id="3.40.50.720">
    <property type="entry name" value="NAD(P)-binding Rossmann-like Domain"/>
    <property type="match status" value="1"/>
</dbReference>
<dbReference type="InterPro" id="IPR036291">
    <property type="entry name" value="NAD(P)-bd_dom_sf"/>
</dbReference>
<dbReference type="RefSeq" id="WP_390205320.1">
    <property type="nucleotide sequence ID" value="NZ_JBHSZC010000001.1"/>
</dbReference>
<sequence>MRRIVIVGRKTAVQAHAERYACFDDATITGVVEHDDEVDIDAPSYDSLATALDAHEVDAVDICGPGAASTDALDTALAAGIPVRCDPPFALDEQRFDRLVSRASNTSGWLMAHSPHRFSRLYERLRSSVETGGIGAIGVARIKRTAPFDGPGWNVSYTGIDTTHENTLCAILAHDFDVLDWTFGTVDRVFVRKRSAGRYDHVHALLSFRNGGRATVETTWDSDVTPSPRVEVEYSGNHGRVDFSERDASTALRGEECSLTVDPLEDDCRGRLLRTFIDRLRGLNVHHRMWHPRTPRRSPSLLAVPSIRAFQFPLRREKRDRSHRYLLNCPR</sequence>
<accession>A0ABD5YL36</accession>
<dbReference type="InterPro" id="IPR055170">
    <property type="entry name" value="GFO_IDH_MocA-like_dom"/>
</dbReference>
<dbReference type="InterPro" id="IPR051317">
    <property type="entry name" value="Gfo/Idh/MocA_oxidoreduct"/>
</dbReference>
<reference evidence="5 6" key="1">
    <citation type="journal article" date="2019" name="Int. J. Syst. Evol. Microbiol.">
        <title>The Global Catalogue of Microorganisms (GCM) 10K type strain sequencing project: providing services to taxonomists for standard genome sequencing and annotation.</title>
        <authorList>
            <consortium name="The Broad Institute Genomics Platform"/>
            <consortium name="The Broad Institute Genome Sequencing Center for Infectious Disease"/>
            <person name="Wu L."/>
            <person name="Ma J."/>
        </authorList>
    </citation>
    <scope>NUCLEOTIDE SEQUENCE [LARGE SCALE GENOMIC DNA]</scope>
    <source>
        <strain evidence="5 6">RDMS1</strain>
    </source>
</reference>
<evidence type="ECO:0000313" key="6">
    <source>
        <dbReference type="Proteomes" id="UP001596417"/>
    </source>
</evidence>
<dbReference type="Pfam" id="PF01408">
    <property type="entry name" value="GFO_IDH_MocA"/>
    <property type="match status" value="1"/>
</dbReference>
<comment type="caution">
    <text evidence="5">The sequence shown here is derived from an EMBL/GenBank/DDBJ whole genome shotgun (WGS) entry which is preliminary data.</text>
</comment>
<dbReference type="Pfam" id="PF22725">
    <property type="entry name" value="GFO_IDH_MocA_C3"/>
    <property type="match status" value="1"/>
</dbReference>